<dbReference type="InterPro" id="IPR039424">
    <property type="entry name" value="SBP_5"/>
</dbReference>
<comment type="subcellular location">
    <subcellularLocation>
        <location evidence="1">Cell envelope</location>
    </subcellularLocation>
</comment>
<dbReference type="InterPro" id="IPR000914">
    <property type="entry name" value="SBP_5_dom"/>
</dbReference>
<feature type="domain" description="Solute-binding protein family 5" evidence="6">
    <location>
        <begin position="80"/>
        <end position="474"/>
    </location>
</feature>
<evidence type="ECO:0000256" key="4">
    <source>
        <dbReference type="ARBA" id="ARBA00022729"/>
    </source>
</evidence>
<evidence type="ECO:0000256" key="3">
    <source>
        <dbReference type="ARBA" id="ARBA00022448"/>
    </source>
</evidence>
<dbReference type="Gene3D" id="3.40.190.10">
    <property type="entry name" value="Periplasmic binding protein-like II"/>
    <property type="match status" value="1"/>
</dbReference>
<name>A0ABV1RS03_9BACT</name>
<dbReference type="CDD" id="cd00995">
    <property type="entry name" value="PBP2_NikA_DppA_OppA_like"/>
    <property type="match status" value="1"/>
</dbReference>
<proteinExistence type="inferred from homology"/>
<sequence>MQIRTQRLFLSTVFALLSTVLLLCQSCTEAGKNGTNKTVFRYNQPEALSSLDPAFARNQANIWATTQLYNGLVELDQELKIGPGIAKSWEVSEDGRTYTFILRDDVYFHDHEVFKGGKGRKVTAQDVAYSFKRIIDPATASTGAWIFNDKVLSDKNGAISDTAFLAVNDSTFKIYLNEPFIAFLEILTMPYAFIVPQEAVAKYGKDFRANPVGTGPFVFKQWDEGNAIIMHKNPNYWKKDENGVQLPYLDAVQISFITDRKSEFLTFMQGKLDFLSGVREGSRDLILNNDGTVQDDFKGKFTVRKEPYLNTEYIGFQLDPTNLKDPNPAVQDKRVRQALNYAINKKEMVAYFRNNIGIPGHSGMVPPSLPSFSEEKVPGYSYNPKKAKELLTAAGYTLQKPLKMRLSTVAEHKELAEYMQKKWAEIGVQVEIDINQGPAHQETVDNGRAPFFMKSWLGDYPDAENYLALFYSKNFSPAGPNKTHFVNAEFDKLYEQAKLERDVKKRWELYQAMDRIVVEEVPVIVLYYDEVLRLTQNNIEGLEPNPMNMLKLERVRKTD</sequence>
<evidence type="ECO:0000256" key="2">
    <source>
        <dbReference type="ARBA" id="ARBA00005695"/>
    </source>
</evidence>
<dbReference type="Gene3D" id="3.90.76.10">
    <property type="entry name" value="Dipeptide-binding Protein, Domain 1"/>
    <property type="match status" value="1"/>
</dbReference>
<feature type="chain" id="PRO_5047300862" evidence="5">
    <location>
        <begin position="31"/>
        <end position="559"/>
    </location>
</feature>
<dbReference type="Pfam" id="PF00496">
    <property type="entry name" value="SBP_bac_5"/>
    <property type="match status" value="1"/>
</dbReference>
<dbReference type="EMBL" id="JBEOKT010000003">
    <property type="protein sequence ID" value="MER2996837.1"/>
    <property type="molecule type" value="Genomic_DNA"/>
</dbReference>
<dbReference type="RefSeq" id="WP_350411172.1">
    <property type="nucleotide sequence ID" value="NZ_JBEOKT010000003.1"/>
</dbReference>
<comment type="similarity">
    <text evidence="2">Belongs to the bacterial solute-binding protein 5 family.</text>
</comment>
<evidence type="ECO:0000259" key="6">
    <source>
        <dbReference type="Pfam" id="PF00496"/>
    </source>
</evidence>
<dbReference type="Proteomes" id="UP001476807">
    <property type="component" value="Unassembled WGS sequence"/>
</dbReference>
<gene>
    <name evidence="7" type="ORF">ABS362_04725</name>
</gene>
<keyword evidence="8" id="KW-1185">Reference proteome</keyword>
<evidence type="ECO:0000256" key="5">
    <source>
        <dbReference type="SAM" id="SignalP"/>
    </source>
</evidence>
<evidence type="ECO:0000313" key="8">
    <source>
        <dbReference type="Proteomes" id="UP001476807"/>
    </source>
</evidence>
<dbReference type="Gene3D" id="3.10.105.10">
    <property type="entry name" value="Dipeptide-binding Protein, Domain 3"/>
    <property type="match status" value="1"/>
</dbReference>
<dbReference type="PANTHER" id="PTHR30290:SF10">
    <property type="entry name" value="PERIPLASMIC OLIGOPEPTIDE-BINDING PROTEIN-RELATED"/>
    <property type="match status" value="1"/>
</dbReference>
<keyword evidence="4 5" id="KW-0732">Signal</keyword>
<dbReference type="SUPFAM" id="SSF53850">
    <property type="entry name" value="Periplasmic binding protein-like II"/>
    <property type="match status" value="1"/>
</dbReference>
<feature type="signal peptide" evidence="5">
    <location>
        <begin position="1"/>
        <end position="30"/>
    </location>
</feature>
<protein>
    <submittedName>
        <fullName evidence="7">ABC transporter substrate-binding protein</fullName>
    </submittedName>
</protein>
<dbReference type="PIRSF" id="PIRSF002741">
    <property type="entry name" value="MppA"/>
    <property type="match status" value="1"/>
</dbReference>
<reference evidence="7 8" key="1">
    <citation type="submission" date="2024-06" db="EMBL/GenBank/DDBJ databases">
        <title>Pontibacter populi HYL7-15.</title>
        <authorList>
            <person name="Kim M.K."/>
        </authorList>
    </citation>
    <scope>NUCLEOTIDE SEQUENCE [LARGE SCALE GENOMIC DNA]</scope>
    <source>
        <strain evidence="7 8">HYL7-15</strain>
    </source>
</reference>
<keyword evidence="3" id="KW-0813">Transport</keyword>
<dbReference type="InterPro" id="IPR030678">
    <property type="entry name" value="Peptide/Ni-bd"/>
</dbReference>
<evidence type="ECO:0000256" key="1">
    <source>
        <dbReference type="ARBA" id="ARBA00004196"/>
    </source>
</evidence>
<accession>A0ABV1RS03</accession>
<dbReference type="PANTHER" id="PTHR30290">
    <property type="entry name" value="PERIPLASMIC BINDING COMPONENT OF ABC TRANSPORTER"/>
    <property type="match status" value="1"/>
</dbReference>
<organism evidence="7 8">
    <name type="scientific">Pontibacter populi</name>
    <dbReference type="NCBI Taxonomy" id="890055"/>
    <lineage>
        <taxon>Bacteria</taxon>
        <taxon>Pseudomonadati</taxon>
        <taxon>Bacteroidota</taxon>
        <taxon>Cytophagia</taxon>
        <taxon>Cytophagales</taxon>
        <taxon>Hymenobacteraceae</taxon>
        <taxon>Pontibacter</taxon>
    </lineage>
</organism>
<evidence type="ECO:0000313" key="7">
    <source>
        <dbReference type="EMBL" id="MER2996837.1"/>
    </source>
</evidence>
<comment type="caution">
    <text evidence="7">The sequence shown here is derived from an EMBL/GenBank/DDBJ whole genome shotgun (WGS) entry which is preliminary data.</text>
</comment>